<gene>
    <name evidence="2" type="ORF">HCOI_01298500</name>
    <name evidence="3" type="ORF">HCOI_01298600</name>
</gene>
<evidence type="ECO:0000313" key="3">
    <source>
        <dbReference type="EMBL" id="CDL96264.1"/>
    </source>
</evidence>
<evidence type="ECO:0000313" key="2">
    <source>
        <dbReference type="EMBL" id="CDL96262.1"/>
    </source>
</evidence>
<feature type="region of interest" description="Disordered" evidence="1">
    <location>
        <begin position="63"/>
        <end position="101"/>
    </location>
</feature>
<feature type="compositionally biased region" description="Basic and acidic residues" evidence="1">
    <location>
        <begin position="70"/>
        <end position="91"/>
    </location>
</feature>
<dbReference type="EMBL" id="CAVP010060065">
    <property type="protein sequence ID" value="CDL96262.1"/>
    <property type="molecule type" value="Genomic_DNA"/>
</dbReference>
<name>U6PS48_HAECO</name>
<accession>U6PS48</accession>
<proteinExistence type="predicted"/>
<reference evidence="3" key="2">
    <citation type="submission" date="2013-05" db="EMBL/GenBank/DDBJ databases">
        <title>The genome and transcriptome of Haemonchus contortus: a key model parasite for drug and vaccine discovery.</title>
        <authorList>
            <person name="Laing R."/>
            <person name="Kikuchi T."/>
            <person name="Martinelli A."/>
            <person name="Tsai I.J."/>
            <person name="Beech R.N."/>
            <person name="Redman E."/>
            <person name="Holroyd N."/>
            <person name="Bartley D.J."/>
            <person name="Beasley H."/>
            <person name="Britton C."/>
            <person name="Curran D."/>
            <person name="Devaney E."/>
            <person name="Gilabert A."/>
            <person name="Jackson F."/>
            <person name="Hunt M."/>
            <person name="Johnston S."/>
            <person name="Kryukov I."/>
            <person name="Li K."/>
            <person name="Morrison A.A."/>
            <person name="Reid A.J."/>
            <person name="Sargison N."/>
            <person name="Saunders G."/>
            <person name="Wasmuth J.D."/>
            <person name="Wolstenholme A."/>
            <person name="Berriman M."/>
            <person name="Gilleard J.S."/>
            <person name="Cotton J.A."/>
        </authorList>
    </citation>
    <scope>NUCLEOTIDE SEQUENCE [LARGE SCALE GENOMIC DNA]</scope>
    <source>
        <strain evidence="3">ISE/inbred ISE</strain>
    </source>
</reference>
<organism evidence="3">
    <name type="scientific">Haemonchus contortus</name>
    <name type="common">Barber pole worm</name>
    <dbReference type="NCBI Taxonomy" id="6289"/>
    <lineage>
        <taxon>Eukaryota</taxon>
        <taxon>Metazoa</taxon>
        <taxon>Ecdysozoa</taxon>
        <taxon>Nematoda</taxon>
        <taxon>Chromadorea</taxon>
        <taxon>Rhabditida</taxon>
        <taxon>Rhabditina</taxon>
        <taxon>Rhabditomorpha</taxon>
        <taxon>Strongyloidea</taxon>
        <taxon>Trichostrongylidae</taxon>
        <taxon>Haemonchus</taxon>
    </lineage>
</organism>
<sequence>MGAAVDGPARSVERPVASDRQPVARLVADPSHERPATGRATGRSIGRGVARSVEEAALVMGAAVDGPARSVERPVASDRPDRDRSRDRSPVAREMGPRPVARSVVDYERCHKHLTTNIDSYRSLTCQIKRL</sequence>
<protein>
    <submittedName>
        <fullName evidence="3">Uncharacterized protein</fullName>
    </submittedName>
</protein>
<dbReference type="AlphaFoldDB" id="U6PS48"/>
<evidence type="ECO:0000256" key="1">
    <source>
        <dbReference type="SAM" id="MobiDB-lite"/>
    </source>
</evidence>
<feature type="region of interest" description="Disordered" evidence="1">
    <location>
        <begin position="1"/>
        <end position="46"/>
    </location>
</feature>
<reference evidence="3" key="1">
    <citation type="submission" date="2013-03" db="EMBL/GenBank/DDBJ databases">
        <authorList>
            <person name="Aslett M."/>
        </authorList>
    </citation>
    <scope>NUCLEOTIDE SEQUENCE [LARGE SCALE GENOMIC DNA]</scope>
    <source>
        <strain evidence="3">ISE/inbred ISE</strain>
    </source>
</reference>
<comment type="caution">
    <text evidence="3">The sequence shown here is derived from an EMBL/GenBank/DDBJ whole genome shotgun (WGS) entry which is preliminary data.</text>
</comment>
<dbReference type="EMBL" id="CAVP010060074">
    <property type="protein sequence ID" value="CDL96264.1"/>
    <property type="molecule type" value="Genomic_DNA"/>
</dbReference>